<dbReference type="OrthoDB" id="9793014at2"/>
<dbReference type="Gene3D" id="1.10.150.240">
    <property type="entry name" value="Putative phosphatase, domain 2"/>
    <property type="match status" value="1"/>
</dbReference>
<dbReference type="PANTHER" id="PTHR43434:SF20">
    <property type="entry name" value="5'-NUCLEOTIDASE"/>
    <property type="match status" value="1"/>
</dbReference>
<gene>
    <name evidence="1" type="ORF">EV193_103330</name>
</gene>
<comment type="caution">
    <text evidence="1">The sequence shown here is derived from an EMBL/GenBank/DDBJ whole genome shotgun (WGS) entry which is preliminary data.</text>
</comment>
<dbReference type="SFLD" id="SFLDS00003">
    <property type="entry name" value="Haloacid_Dehalogenase"/>
    <property type="match status" value="1"/>
</dbReference>
<protein>
    <submittedName>
        <fullName evidence="1">Phosphoglycolate phosphatase</fullName>
    </submittedName>
</protein>
<dbReference type="InterPro" id="IPR023214">
    <property type="entry name" value="HAD_sf"/>
</dbReference>
<dbReference type="GO" id="GO:0005829">
    <property type="term" value="C:cytosol"/>
    <property type="evidence" value="ECO:0007669"/>
    <property type="project" value="TreeGrafter"/>
</dbReference>
<reference evidence="1 2" key="1">
    <citation type="submission" date="2019-02" db="EMBL/GenBank/DDBJ databases">
        <title>Genomic Encyclopedia of Type Strains, Phase IV (KMG-IV): sequencing the most valuable type-strain genomes for metagenomic binning, comparative biology and taxonomic classification.</title>
        <authorList>
            <person name="Goeker M."/>
        </authorList>
    </citation>
    <scope>NUCLEOTIDE SEQUENCE [LARGE SCALE GENOMIC DNA]</scope>
    <source>
        <strain evidence="1 2">DSM 101727</strain>
    </source>
</reference>
<dbReference type="GO" id="GO:0004713">
    <property type="term" value="F:protein tyrosine kinase activity"/>
    <property type="evidence" value="ECO:0007669"/>
    <property type="project" value="TreeGrafter"/>
</dbReference>
<dbReference type="InterPro" id="IPR041492">
    <property type="entry name" value="HAD_2"/>
</dbReference>
<dbReference type="EMBL" id="SGWQ01000003">
    <property type="protein sequence ID" value="RZS41012.1"/>
    <property type="molecule type" value="Genomic_DNA"/>
</dbReference>
<dbReference type="InterPro" id="IPR023198">
    <property type="entry name" value="PGP-like_dom2"/>
</dbReference>
<dbReference type="SFLD" id="SFLDG01129">
    <property type="entry name" value="C1.5:_HAD__Beta-PGM__Phosphata"/>
    <property type="match status" value="1"/>
</dbReference>
<organism evidence="1 2">
    <name type="scientific">Herbihabitans rhizosphaerae</name>
    <dbReference type="NCBI Taxonomy" id="1872711"/>
    <lineage>
        <taxon>Bacteria</taxon>
        <taxon>Bacillati</taxon>
        <taxon>Actinomycetota</taxon>
        <taxon>Actinomycetes</taxon>
        <taxon>Pseudonocardiales</taxon>
        <taxon>Pseudonocardiaceae</taxon>
        <taxon>Herbihabitans</taxon>
    </lineage>
</organism>
<evidence type="ECO:0000313" key="2">
    <source>
        <dbReference type="Proteomes" id="UP000294257"/>
    </source>
</evidence>
<dbReference type="PANTHER" id="PTHR43434">
    <property type="entry name" value="PHOSPHOGLYCOLATE PHOSPHATASE"/>
    <property type="match status" value="1"/>
</dbReference>
<sequence length="208" mass="21730">MPLTVGFDLDLTLIDTKPGMVALLDRLADLYGVPLDSEHFGANLGPPLEILLPRCGMPEDLVPRAVIEFRTSYPEVVIPSTVTMPGAAEAIAAVRAVGGKVFVITGKYQPNAVLHMEALGWEIDGLAGELWAVGKADALREHGVEVYVGDHVGDIEGALAAGATAVGVTTGPYDADELRDAGAQVVLSGLGEFPRWLARHAGSAGAPR</sequence>
<dbReference type="Gene3D" id="3.40.50.1000">
    <property type="entry name" value="HAD superfamily/HAD-like"/>
    <property type="match status" value="1"/>
</dbReference>
<dbReference type="Pfam" id="PF13242">
    <property type="entry name" value="Hydrolase_like"/>
    <property type="match status" value="1"/>
</dbReference>
<dbReference type="InterPro" id="IPR050155">
    <property type="entry name" value="HAD-like_hydrolase_sf"/>
</dbReference>
<accession>A0A4Q7KZ91</accession>
<keyword evidence="2" id="KW-1185">Reference proteome</keyword>
<dbReference type="RefSeq" id="WP_130343983.1">
    <property type="nucleotide sequence ID" value="NZ_SGWQ01000003.1"/>
</dbReference>
<dbReference type="Pfam" id="PF13419">
    <property type="entry name" value="HAD_2"/>
    <property type="match status" value="1"/>
</dbReference>
<dbReference type="InterPro" id="IPR036412">
    <property type="entry name" value="HAD-like_sf"/>
</dbReference>
<dbReference type="AlphaFoldDB" id="A0A4Q7KZ91"/>
<name>A0A4Q7KZ91_9PSEU</name>
<proteinExistence type="predicted"/>
<dbReference type="SUPFAM" id="SSF56784">
    <property type="entry name" value="HAD-like"/>
    <property type="match status" value="1"/>
</dbReference>
<evidence type="ECO:0000313" key="1">
    <source>
        <dbReference type="EMBL" id="RZS41012.1"/>
    </source>
</evidence>
<dbReference type="Proteomes" id="UP000294257">
    <property type="component" value="Unassembled WGS sequence"/>
</dbReference>